<dbReference type="AlphaFoldDB" id="A0AAU8P780"/>
<dbReference type="Proteomes" id="UP000002634">
    <property type="component" value="Chromosome"/>
</dbReference>
<dbReference type="EMBL" id="CP001135">
    <property type="protein sequence ID" value="ACY85527.1"/>
    <property type="molecule type" value="Genomic_DNA"/>
</dbReference>
<dbReference type="KEGG" id="etr:ETAE_2692"/>
<accession>A0AAU8P780</accession>
<evidence type="ECO:0008006" key="3">
    <source>
        <dbReference type="Google" id="ProtNLM"/>
    </source>
</evidence>
<organism evidence="1 2">
    <name type="scientific">Edwardsiella piscicida</name>
    <dbReference type="NCBI Taxonomy" id="1263550"/>
    <lineage>
        <taxon>Bacteria</taxon>
        <taxon>Pseudomonadati</taxon>
        <taxon>Pseudomonadota</taxon>
        <taxon>Gammaproteobacteria</taxon>
        <taxon>Enterobacterales</taxon>
        <taxon>Hafniaceae</taxon>
        <taxon>Edwardsiella</taxon>
    </lineage>
</organism>
<evidence type="ECO:0000313" key="1">
    <source>
        <dbReference type="EMBL" id="ACY85527.1"/>
    </source>
</evidence>
<reference evidence="1 2" key="1">
    <citation type="journal article" date="2009" name="PLoS ONE">
        <title>Genome sequence of the versatile fish pathogen Edwardsiella tarda provides insights into its adaptation to broad host ranges and intracellular niches.</title>
        <authorList>
            <person name="Wang Q."/>
            <person name="Yang M."/>
            <person name="Xiao J."/>
            <person name="Wu H."/>
            <person name="Wang X."/>
            <person name="Lv Y."/>
            <person name="Xu L."/>
            <person name="Zheng H."/>
            <person name="Wang S."/>
            <person name="Zhao G."/>
            <person name="Liu Q."/>
            <person name="Zhang Y."/>
        </authorList>
    </citation>
    <scope>NUCLEOTIDE SEQUENCE [LARGE SCALE GENOMIC DNA]</scope>
    <source>
        <strain evidence="2">EIB202 / CCTCC M208068</strain>
    </source>
</reference>
<proteinExistence type="predicted"/>
<keyword evidence="2" id="KW-1185">Reference proteome</keyword>
<gene>
    <name evidence="1" type="ordered locus">ETAE_2692</name>
</gene>
<name>A0AAU8P780_EDWPI</name>
<protein>
    <recommendedName>
        <fullName evidence="3">Transposase</fullName>
    </recommendedName>
</protein>
<evidence type="ECO:0000313" key="2">
    <source>
        <dbReference type="Proteomes" id="UP000002634"/>
    </source>
</evidence>
<sequence>MISTRYVSRRLKINLYSTCGRRVYFDLLSISALIYYCLNKK</sequence>